<evidence type="ECO:0000259" key="6">
    <source>
        <dbReference type="PROSITE" id="PS51471"/>
    </source>
</evidence>
<dbReference type="InterPro" id="IPR044861">
    <property type="entry name" value="IPNS-like_FE2OG_OXY"/>
</dbReference>
<dbReference type="SUPFAM" id="SSF51197">
    <property type="entry name" value="Clavaminate synthase-like"/>
    <property type="match status" value="1"/>
</dbReference>
<evidence type="ECO:0000256" key="4">
    <source>
        <dbReference type="ARBA" id="ARBA00023004"/>
    </source>
</evidence>
<dbReference type="InterPro" id="IPR050295">
    <property type="entry name" value="Plant_2OG-oxidoreductases"/>
</dbReference>
<dbReference type="PANTHER" id="PTHR47991">
    <property type="entry name" value="OXOGLUTARATE/IRON-DEPENDENT DIOXYGENASE"/>
    <property type="match status" value="1"/>
</dbReference>
<keyword evidence="4 5" id="KW-0408">Iron</keyword>
<dbReference type="InterPro" id="IPR026992">
    <property type="entry name" value="DIOX_N"/>
</dbReference>
<dbReference type="Pfam" id="PF14226">
    <property type="entry name" value="DIOX_N"/>
    <property type="match status" value="1"/>
</dbReference>
<dbReference type="PROSITE" id="PS51471">
    <property type="entry name" value="FE2OG_OXY"/>
    <property type="match status" value="1"/>
</dbReference>
<name>A0AAD8T916_LOLMU</name>
<dbReference type="AlphaFoldDB" id="A0AAD8T916"/>
<organism evidence="7 8">
    <name type="scientific">Lolium multiflorum</name>
    <name type="common">Italian ryegrass</name>
    <name type="synonym">Lolium perenne subsp. multiflorum</name>
    <dbReference type="NCBI Taxonomy" id="4521"/>
    <lineage>
        <taxon>Eukaryota</taxon>
        <taxon>Viridiplantae</taxon>
        <taxon>Streptophyta</taxon>
        <taxon>Embryophyta</taxon>
        <taxon>Tracheophyta</taxon>
        <taxon>Spermatophyta</taxon>
        <taxon>Magnoliopsida</taxon>
        <taxon>Liliopsida</taxon>
        <taxon>Poales</taxon>
        <taxon>Poaceae</taxon>
        <taxon>BOP clade</taxon>
        <taxon>Pooideae</taxon>
        <taxon>Poodae</taxon>
        <taxon>Poeae</taxon>
        <taxon>Poeae Chloroplast Group 2 (Poeae type)</taxon>
        <taxon>Loliodinae</taxon>
        <taxon>Loliinae</taxon>
        <taxon>Lolium</taxon>
    </lineage>
</organism>
<dbReference type="GO" id="GO:0046872">
    <property type="term" value="F:metal ion binding"/>
    <property type="evidence" value="ECO:0007669"/>
    <property type="project" value="UniProtKB-KW"/>
</dbReference>
<comment type="similarity">
    <text evidence="1 5">Belongs to the iron/ascorbate-dependent oxidoreductase family.</text>
</comment>
<keyword evidence="3 5" id="KW-0560">Oxidoreductase</keyword>
<keyword evidence="2 5" id="KW-0479">Metal-binding</keyword>
<dbReference type="Proteomes" id="UP001231189">
    <property type="component" value="Unassembled WGS sequence"/>
</dbReference>
<keyword evidence="8" id="KW-1185">Reference proteome</keyword>
<dbReference type="InterPro" id="IPR027443">
    <property type="entry name" value="IPNS-like_sf"/>
</dbReference>
<accession>A0AAD8T916</accession>
<evidence type="ECO:0000256" key="3">
    <source>
        <dbReference type="ARBA" id="ARBA00023002"/>
    </source>
</evidence>
<feature type="domain" description="Fe2OG dioxygenase" evidence="6">
    <location>
        <begin position="217"/>
        <end position="319"/>
    </location>
</feature>
<proteinExistence type="inferred from homology"/>
<dbReference type="Pfam" id="PF03171">
    <property type="entry name" value="2OG-FeII_Oxy"/>
    <property type="match status" value="1"/>
</dbReference>
<evidence type="ECO:0000256" key="1">
    <source>
        <dbReference type="ARBA" id="ARBA00008056"/>
    </source>
</evidence>
<evidence type="ECO:0000256" key="5">
    <source>
        <dbReference type="RuleBase" id="RU003682"/>
    </source>
</evidence>
<dbReference type="InterPro" id="IPR005123">
    <property type="entry name" value="Oxoglu/Fe-dep_dioxygenase_dom"/>
</dbReference>
<evidence type="ECO:0000256" key="2">
    <source>
        <dbReference type="ARBA" id="ARBA00022723"/>
    </source>
</evidence>
<evidence type="ECO:0000313" key="7">
    <source>
        <dbReference type="EMBL" id="KAK1677504.1"/>
    </source>
</evidence>
<dbReference type="EMBL" id="JAUUTY010000002">
    <property type="protein sequence ID" value="KAK1677504.1"/>
    <property type="molecule type" value="Genomic_DNA"/>
</dbReference>
<dbReference type="FunFam" id="2.60.120.330:FF:000079">
    <property type="entry name" value="Protein SRG1"/>
    <property type="match status" value="1"/>
</dbReference>
<protein>
    <recommendedName>
        <fullName evidence="6">Fe2OG dioxygenase domain-containing protein</fullName>
    </recommendedName>
</protein>
<dbReference type="GO" id="GO:0016491">
    <property type="term" value="F:oxidoreductase activity"/>
    <property type="evidence" value="ECO:0007669"/>
    <property type="project" value="UniProtKB-KW"/>
</dbReference>
<sequence>MEVEAPCGGGSAGESRWSLGSSLAVRNVQDLVSSSAAEELTPDMIQRYIQPDIDAHAVLAEHSEEVPVIDLGKLMNAETVEDETAKLKLACEEWGFFQVLNHGVPDEVIVGIKQNIHKFFELPLDVKNGYAQRPGDLQGYGQAFVFSDDQKLDWADMFGLFTQPTQARDMSYWPSEPRTFRNSIEEYTSELMKLSHSIVTFIAKTLDFDPELMADKNVGQFLRMNYYPPCMSTPGKVLGFSPHSDASFITILLEVNSVQGLQIRRRGAWIPVKPHGDALLVNVGDFLEIMTNGKYKSIEHRVTINAHKERLSISAFHVPKYDGIVSPVLGNTEEKVLYKTTIVEEYARLYLSSKRDGKRTLDHAMLS</sequence>
<comment type="caution">
    <text evidence="7">The sequence shown here is derived from an EMBL/GenBank/DDBJ whole genome shotgun (WGS) entry which is preliminary data.</text>
</comment>
<evidence type="ECO:0000313" key="8">
    <source>
        <dbReference type="Proteomes" id="UP001231189"/>
    </source>
</evidence>
<gene>
    <name evidence="7" type="ORF">QYE76_038352</name>
</gene>
<reference evidence="7" key="1">
    <citation type="submission" date="2023-07" db="EMBL/GenBank/DDBJ databases">
        <title>A chromosome-level genome assembly of Lolium multiflorum.</title>
        <authorList>
            <person name="Chen Y."/>
            <person name="Copetti D."/>
            <person name="Kolliker R."/>
            <person name="Studer B."/>
        </authorList>
    </citation>
    <scope>NUCLEOTIDE SEQUENCE</scope>
    <source>
        <strain evidence="7">02402/16</strain>
        <tissue evidence="7">Leaf</tissue>
    </source>
</reference>
<dbReference type="Gene3D" id="2.60.120.330">
    <property type="entry name" value="B-lactam Antibiotic, Isopenicillin N Synthase, Chain"/>
    <property type="match status" value="1"/>
</dbReference>